<reference evidence="1" key="1">
    <citation type="submission" date="2011-04" db="EMBL/GenBank/DDBJ databases">
        <title>Evolution of plant cell wall degrading machinery underlies the functional diversity of forest fungi.</title>
        <authorList>
            <consortium name="US DOE Joint Genome Institute (JGI-PGF)"/>
            <person name="Eastwood D.C."/>
            <person name="Floudas D."/>
            <person name="Binder M."/>
            <person name="Majcherczyk A."/>
            <person name="Schneider P."/>
            <person name="Aerts A."/>
            <person name="Asiegbu F.O."/>
            <person name="Baker S.E."/>
            <person name="Barry K."/>
            <person name="Bendiksby M."/>
            <person name="Blumentritt M."/>
            <person name="Coutinho P.M."/>
            <person name="Cullen D."/>
            <person name="Cullen D."/>
            <person name="Gathman A."/>
            <person name="Goodell B."/>
            <person name="Henrissat B."/>
            <person name="Ihrmark K."/>
            <person name="Kauserud H."/>
            <person name="Kohler A."/>
            <person name="LaButti K."/>
            <person name="Lapidus A."/>
            <person name="Lavin J.L."/>
            <person name="Lee Y.-H."/>
            <person name="Lindquist E."/>
            <person name="Lilly W."/>
            <person name="Lucas S."/>
            <person name="Morin E."/>
            <person name="Murat C."/>
            <person name="Oguiza J.A."/>
            <person name="Park J."/>
            <person name="Pisabarro A.G."/>
            <person name="Riley R."/>
            <person name="Rosling A."/>
            <person name="Salamov A."/>
            <person name="Schmidt O."/>
            <person name="Schmutz J."/>
            <person name="Skrede I."/>
            <person name="Stenlid J."/>
            <person name="Wiebenga A."/>
            <person name="Xie X."/>
            <person name="Kues U."/>
            <person name="Hibbett D.S."/>
            <person name="Hoffmeister D."/>
            <person name="Hogberg N."/>
            <person name="Martin F."/>
            <person name="Grigoriev I.V."/>
            <person name="Watkinson S.C."/>
        </authorList>
    </citation>
    <scope>NUCLEOTIDE SEQUENCE</scope>
    <source>
        <strain evidence="1">S7.9</strain>
    </source>
</reference>
<evidence type="ECO:0000313" key="1">
    <source>
        <dbReference type="EMBL" id="EGO29473.1"/>
    </source>
</evidence>
<protein>
    <submittedName>
        <fullName evidence="1">Uncharacterized protein</fullName>
    </submittedName>
</protein>
<dbReference type="EMBL" id="GL945429">
    <property type="protein sequence ID" value="EGO29473.1"/>
    <property type="molecule type" value="Genomic_DNA"/>
</dbReference>
<dbReference type="RefSeq" id="XP_007313715.1">
    <property type="nucleotide sequence ID" value="XM_007313653.1"/>
</dbReference>
<dbReference type="HOGENOM" id="CLU_1541037_0_0_1"/>
<dbReference type="AlphaFoldDB" id="F8NHW3"/>
<sequence>MSSAISYTAYMNPDTNLATRTEGDDIRDSEGQDVPPSDLIVSLLQDDQYASHPVVIDLVVHRAWIIEALAGHDPTNQPLRWSQKMVQNACQSELQTLSTKENQWHFNASNASAEQIEQFCLKDMALQFQSSAPLLWDLLESLLSANSCPTDPDLENPATEDANVVALNKLEEEY</sequence>
<dbReference type="Proteomes" id="UP000008064">
    <property type="component" value="Unassembled WGS sequence"/>
</dbReference>
<dbReference type="KEGG" id="sla:SERLADRAFT_433450"/>
<organism>
    <name type="scientific">Serpula lacrymans var. lacrymans (strain S7.9)</name>
    <name type="common">Dry rot fungus</name>
    <dbReference type="NCBI Taxonomy" id="578457"/>
    <lineage>
        <taxon>Eukaryota</taxon>
        <taxon>Fungi</taxon>
        <taxon>Dikarya</taxon>
        <taxon>Basidiomycota</taxon>
        <taxon>Agaricomycotina</taxon>
        <taxon>Agaricomycetes</taxon>
        <taxon>Agaricomycetidae</taxon>
        <taxon>Boletales</taxon>
        <taxon>Coniophorineae</taxon>
        <taxon>Serpulaceae</taxon>
        <taxon>Serpula</taxon>
    </lineage>
</organism>
<gene>
    <name evidence="1" type="ORF">SERLADRAFT_433450</name>
</gene>
<dbReference type="OrthoDB" id="2636032at2759"/>
<dbReference type="GeneID" id="18814190"/>
<name>F8NHW3_SERL9</name>
<accession>F8NHW3</accession>
<proteinExistence type="predicted"/>